<dbReference type="InterPro" id="IPR013783">
    <property type="entry name" value="Ig-like_fold"/>
</dbReference>
<reference evidence="2 3" key="1">
    <citation type="submission" date="2014-03" db="EMBL/GenBank/DDBJ databases">
        <title>The draft genome sequence of Thalassospira alkalitolerans JCM 18968.</title>
        <authorList>
            <person name="Lai Q."/>
            <person name="Shao Z."/>
        </authorList>
    </citation>
    <scope>NUCLEOTIDE SEQUENCE [LARGE SCALE GENOMIC DNA]</scope>
    <source>
        <strain evidence="2 3">JCM 18968</strain>
    </source>
</reference>
<evidence type="ECO:0008006" key="4">
    <source>
        <dbReference type="Google" id="ProtNLM"/>
    </source>
</evidence>
<feature type="non-terminal residue" evidence="2">
    <location>
        <position position="1"/>
    </location>
</feature>
<dbReference type="RefSeq" id="WP_169715100.1">
    <property type="nucleotide sequence ID" value="NZ_JFKB01000064.1"/>
</dbReference>
<protein>
    <recommendedName>
        <fullName evidence="4">RTX toxin</fullName>
    </recommendedName>
</protein>
<comment type="caution">
    <text evidence="2">The sequence shown here is derived from an EMBL/GenBank/DDBJ whole genome shotgun (WGS) entry which is preliminary data.</text>
</comment>
<accession>A0A1Y2L5B0</accession>
<name>A0A1Y2L5B0_9PROT</name>
<gene>
    <name evidence="2" type="ORF">TALK_21920</name>
</gene>
<dbReference type="AlphaFoldDB" id="A0A1Y2L5B0"/>
<proteinExistence type="predicted"/>
<dbReference type="Gene3D" id="2.60.40.10">
    <property type="entry name" value="Immunoglobulins"/>
    <property type="match status" value="1"/>
</dbReference>
<dbReference type="Proteomes" id="UP000193396">
    <property type="component" value="Unassembled WGS sequence"/>
</dbReference>
<sequence>ISVSVEGEADAPTLNVADTSGTEDGAIAIDIDAGLTDAGEVLSVTVSNIPDGATLSAGTVNPDGTVTLTADELDGLTITPPADYSGSFDLGITATSTDGETSASVSDTISVSVEGEADA</sequence>
<organism evidence="2 3">
    <name type="scientific">Thalassospira alkalitolerans</name>
    <dbReference type="NCBI Taxonomy" id="1293890"/>
    <lineage>
        <taxon>Bacteria</taxon>
        <taxon>Pseudomonadati</taxon>
        <taxon>Pseudomonadota</taxon>
        <taxon>Alphaproteobacteria</taxon>
        <taxon>Rhodospirillales</taxon>
        <taxon>Thalassospiraceae</taxon>
        <taxon>Thalassospira</taxon>
    </lineage>
</organism>
<feature type="non-terminal residue" evidence="2">
    <location>
        <position position="119"/>
    </location>
</feature>
<feature type="compositionally biased region" description="Polar residues" evidence="1">
    <location>
        <begin position="95"/>
        <end position="111"/>
    </location>
</feature>
<feature type="region of interest" description="Disordered" evidence="1">
    <location>
        <begin position="1"/>
        <end position="21"/>
    </location>
</feature>
<dbReference type="EMBL" id="JFKB01000064">
    <property type="protein sequence ID" value="OSQ41625.1"/>
    <property type="molecule type" value="Genomic_DNA"/>
</dbReference>
<evidence type="ECO:0000313" key="3">
    <source>
        <dbReference type="Proteomes" id="UP000193396"/>
    </source>
</evidence>
<evidence type="ECO:0000313" key="2">
    <source>
        <dbReference type="EMBL" id="OSQ41625.1"/>
    </source>
</evidence>
<dbReference type="STRING" id="1293890.TALK_21920"/>
<keyword evidence="3" id="KW-1185">Reference proteome</keyword>
<evidence type="ECO:0000256" key="1">
    <source>
        <dbReference type="SAM" id="MobiDB-lite"/>
    </source>
</evidence>
<feature type="region of interest" description="Disordered" evidence="1">
    <location>
        <begin position="95"/>
        <end position="119"/>
    </location>
</feature>